<dbReference type="Proteomes" id="UP000001542">
    <property type="component" value="Unassembled WGS sequence"/>
</dbReference>
<dbReference type="OrthoDB" id="428577at2759"/>
<accession>A2EXQ7</accession>
<dbReference type="Gene3D" id="3.10.20.90">
    <property type="entry name" value="Phosphatidylinositol 3-kinase Catalytic Subunit, Chain A, domain 1"/>
    <property type="match status" value="1"/>
</dbReference>
<dbReference type="GO" id="GO:0019941">
    <property type="term" value="P:modification-dependent protein catabolic process"/>
    <property type="evidence" value="ECO:0000318"/>
    <property type="project" value="GO_Central"/>
</dbReference>
<dbReference type="KEGG" id="tva:4760407"/>
<protein>
    <submittedName>
        <fullName evidence="2">Ubiquitin family protein</fullName>
    </submittedName>
</protein>
<dbReference type="GO" id="GO:0016567">
    <property type="term" value="P:protein ubiquitination"/>
    <property type="evidence" value="ECO:0000318"/>
    <property type="project" value="GO_Central"/>
</dbReference>
<evidence type="ECO:0000313" key="3">
    <source>
        <dbReference type="Proteomes" id="UP000001542"/>
    </source>
</evidence>
<dbReference type="STRING" id="5722.A2EXQ7"/>
<reference evidence="2" key="2">
    <citation type="journal article" date="2007" name="Science">
        <title>Draft genome sequence of the sexually transmitted pathogen Trichomonas vaginalis.</title>
        <authorList>
            <person name="Carlton J.M."/>
            <person name="Hirt R.P."/>
            <person name="Silva J.C."/>
            <person name="Delcher A.L."/>
            <person name="Schatz M."/>
            <person name="Zhao Q."/>
            <person name="Wortman J.R."/>
            <person name="Bidwell S.L."/>
            <person name="Alsmark U.C.M."/>
            <person name="Besteiro S."/>
            <person name="Sicheritz-Ponten T."/>
            <person name="Noel C.J."/>
            <person name="Dacks J.B."/>
            <person name="Foster P.G."/>
            <person name="Simillion C."/>
            <person name="Van de Peer Y."/>
            <person name="Miranda-Saavedra D."/>
            <person name="Barton G.J."/>
            <person name="Westrop G.D."/>
            <person name="Mueller S."/>
            <person name="Dessi D."/>
            <person name="Fiori P.L."/>
            <person name="Ren Q."/>
            <person name="Paulsen I."/>
            <person name="Zhang H."/>
            <person name="Bastida-Corcuera F.D."/>
            <person name="Simoes-Barbosa A."/>
            <person name="Brown M.T."/>
            <person name="Hayes R.D."/>
            <person name="Mukherjee M."/>
            <person name="Okumura C.Y."/>
            <person name="Schneider R."/>
            <person name="Smith A.J."/>
            <person name="Vanacova S."/>
            <person name="Villalvazo M."/>
            <person name="Haas B.J."/>
            <person name="Pertea M."/>
            <person name="Feldblyum T.V."/>
            <person name="Utterback T.R."/>
            <person name="Shu C.L."/>
            <person name="Osoegawa K."/>
            <person name="de Jong P.J."/>
            <person name="Hrdy I."/>
            <person name="Horvathova L."/>
            <person name="Zubacova Z."/>
            <person name="Dolezal P."/>
            <person name="Malik S.B."/>
            <person name="Logsdon J.M. Jr."/>
            <person name="Henze K."/>
            <person name="Gupta A."/>
            <person name="Wang C.C."/>
            <person name="Dunne R.L."/>
            <person name="Upcroft J.A."/>
            <person name="Upcroft P."/>
            <person name="White O."/>
            <person name="Salzberg S.L."/>
            <person name="Tang P."/>
            <person name="Chiu C.-H."/>
            <person name="Lee Y.-S."/>
            <person name="Embley T.M."/>
            <person name="Coombs G.H."/>
            <person name="Mottram J.C."/>
            <person name="Tachezy J."/>
            <person name="Fraser-Liggett C.M."/>
            <person name="Johnson P.J."/>
        </authorList>
    </citation>
    <scope>NUCLEOTIDE SEQUENCE [LARGE SCALE GENOMIC DNA]</scope>
    <source>
        <strain evidence="2">G3</strain>
    </source>
</reference>
<dbReference type="RefSeq" id="XP_001330703.1">
    <property type="nucleotide sequence ID" value="XM_001330667.1"/>
</dbReference>
<evidence type="ECO:0000259" key="1">
    <source>
        <dbReference type="PROSITE" id="PS50053"/>
    </source>
</evidence>
<evidence type="ECO:0000313" key="2">
    <source>
        <dbReference type="EMBL" id="EAY02567.1"/>
    </source>
</evidence>
<dbReference type="VEuPathDB" id="TrichDB:TVAGG3_0222390"/>
<dbReference type="PROSITE" id="PS50053">
    <property type="entry name" value="UBIQUITIN_2"/>
    <property type="match status" value="1"/>
</dbReference>
<dbReference type="SMR" id="A2EXQ7"/>
<dbReference type="eggNOG" id="ENOG502S1PI">
    <property type="taxonomic scope" value="Eukaryota"/>
</dbReference>
<dbReference type="GO" id="GO:0031625">
    <property type="term" value="F:ubiquitin protein ligase binding"/>
    <property type="evidence" value="ECO:0000318"/>
    <property type="project" value="GO_Central"/>
</dbReference>
<dbReference type="AlphaFoldDB" id="A2EXQ7"/>
<dbReference type="GO" id="GO:0005737">
    <property type="term" value="C:cytoplasm"/>
    <property type="evidence" value="ECO:0000318"/>
    <property type="project" value="GO_Central"/>
</dbReference>
<reference evidence="2" key="1">
    <citation type="submission" date="2006-10" db="EMBL/GenBank/DDBJ databases">
        <authorList>
            <person name="Amadeo P."/>
            <person name="Zhao Q."/>
            <person name="Wortman J."/>
            <person name="Fraser-Liggett C."/>
            <person name="Carlton J."/>
        </authorList>
    </citation>
    <scope>NUCLEOTIDE SEQUENCE</scope>
    <source>
        <strain evidence="2">G3</strain>
    </source>
</reference>
<organism evidence="2 3">
    <name type="scientific">Trichomonas vaginalis (strain ATCC PRA-98 / G3)</name>
    <dbReference type="NCBI Taxonomy" id="412133"/>
    <lineage>
        <taxon>Eukaryota</taxon>
        <taxon>Metamonada</taxon>
        <taxon>Parabasalia</taxon>
        <taxon>Trichomonadida</taxon>
        <taxon>Trichomonadidae</taxon>
        <taxon>Trichomonas</taxon>
    </lineage>
</organism>
<feature type="domain" description="Ubiquitin-like" evidence="1">
    <location>
        <begin position="65"/>
        <end position="118"/>
    </location>
</feature>
<dbReference type="GO" id="GO:0005634">
    <property type="term" value="C:nucleus"/>
    <property type="evidence" value="ECO:0000318"/>
    <property type="project" value="GO_Central"/>
</dbReference>
<proteinExistence type="predicted"/>
<dbReference type="InParanoid" id="A2EXQ7"/>
<dbReference type="InterPro" id="IPR029071">
    <property type="entry name" value="Ubiquitin-like_domsf"/>
</dbReference>
<dbReference type="EMBL" id="DS113532">
    <property type="protein sequence ID" value="EAY02567.1"/>
    <property type="molecule type" value="Genomic_DNA"/>
</dbReference>
<sequence>MNYNGTILENNRTLAYYKIHKCSIIEAEVDFKGPTEYDCTFQVYIDILYKDKTIDVCCDKINSYVSELKLRIYEKTGILPNGISLHYYYKHLQDDKKLSDYDVSPSGLIKGYLRLRGAKPVIYLYPKEEIDAKVSIKINYGDFSFVYPSFDEESTWNVRAHPSGEILHRGKKLRYLFWETIFYPNLNMDKGFIIKGEESVSFFEDCLKSMNLNDTEICDFITYWCPKLHEYKYVKVSFQFENFDEMCPMNVEPKPDNINRIFFAALPLDNPCEIEPQELPTFKRDGFTVIEWGGTLVTPEKL</sequence>
<dbReference type="InterPro" id="IPR000626">
    <property type="entry name" value="Ubiquitin-like_dom"/>
</dbReference>
<gene>
    <name evidence="2" type="ORF">TVAG_116210</name>
</gene>
<dbReference type="Pfam" id="PF00240">
    <property type="entry name" value="ubiquitin"/>
    <property type="match status" value="1"/>
</dbReference>
<dbReference type="GO" id="GO:0031386">
    <property type="term" value="F:protein tag activity"/>
    <property type="evidence" value="ECO:0000318"/>
    <property type="project" value="GO_Central"/>
</dbReference>
<dbReference type="CDD" id="cd17039">
    <property type="entry name" value="Ubl_ubiquitin_like"/>
    <property type="match status" value="2"/>
</dbReference>
<dbReference type="SUPFAM" id="SSF54236">
    <property type="entry name" value="Ubiquitin-like"/>
    <property type="match status" value="1"/>
</dbReference>
<keyword evidence="3" id="KW-1185">Reference proteome</keyword>
<name>A2EXQ7_TRIV3</name>
<dbReference type="VEuPathDB" id="TrichDB:TVAG_116210"/>